<dbReference type="EMBL" id="AP014945">
    <property type="protein sequence ID" value="BAU23991.1"/>
    <property type="molecule type" value="Genomic_DNA"/>
</dbReference>
<organism evidence="2 3">
    <name type="scientific">Caldimicrobium thiodismutans</name>
    <dbReference type="NCBI Taxonomy" id="1653476"/>
    <lineage>
        <taxon>Bacteria</taxon>
        <taxon>Pseudomonadati</taxon>
        <taxon>Thermodesulfobacteriota</taxon>
        <taxon>Thermodesulfobacteria</taxon>
        <taxon>Thermodesulfobacteriales</taxon>
        <taxon>Thermodesulfobacteriaceae</taxon>
        <taxon>Caldimicrobium</taxon>
    </lineage>
</organism>
<dbReference type="PATRIC" id="fig|1653476.3.peg.1697"/>
<proteinExistence type="predicted"/>
<reference evidence="3" key="2">
    <citation type="journal article" date="2016" name="Int. J. Syst. Evol. Microbiol.">
        <title>Caldimicrobium thiodismutans sp. nov., a sulfur-disproportionating bacterium isolated from a hot spring.</title>
        <authorList>
            <person name="Kojima H."/>
            <person name="Umezawa K."/>
            <person name="Fukui M."/>
        </authorList>
    </citation>
    <scope>NUCLEOTIDE SEQUENCE [LARGE SCALE GENOMIC DNA]</scope>
    <source>
        <strain evidence="3">TF1</strain>
    </source>
</reference>
<evidence type="ECO:0000256" key="1">
    <source>
        <dbReference type="SAM" id="Coils"/>
    </source>
</evidence>
<dbReference type="SUPFAM" id="SSF52980">
    <property type="entry name" value="Restriction endonuclease-like"/>
    <property type="match status" value="1"/>
</dbReference>
<keyword evidence="3" id="KW-1185">Reference proteome</keyword>
<accession>A0A0U5AJD1</accession>
<name>A0A0U5AJD1_9BACT</name>
<dbReference type="InterPro" id="IPR024271">
    <property type="entry name" value="DUF3782"/>
</dbReference>
<dbReference type="Pfam" id="PF12644">
    <property type="entry name" value="DUF3782"/>
    <property type="match status" value="1"/>
</dbReference>
<keyword evidence="1" id="KW-0175">Coiled coil</keyword>
<reference evidence="2 3" key="1">
    <citation type="journal article" date="2016" name="Int. J. Syst. Evol. Microbiol.">
        <title>Caldimicrobium thiodismutans sp. nov., a sulfur-disproportionating bacterium isolated from a hot spring, and emended description of the genus Caldimicrobium.</title>
        <authorList>
            <person name="Kojima H."/>
            <person name="Umezawa K."/>
            <person name="Fukui M."/>
        </authorList>
    </citation>
    <scope>NUCLEOTIDE SEQUENCE [LARGE SCALE GENOMIC DNA]</scope>
    <source>
        <strain evidence="2 3">TF1</strain>
    </source>
</reference>
<dbReference type="InterPro" id="IPR012431">
    <property type="entry name" value="PDDEXK_10"/>
</dbReference>
<evidence type="ECO:0000313" key="2">
    <source>
        <dbReference type="EMBL" id="BAU23991.1"/>
    </source>
</evidence>
<evidence type="ECO:0008006" key="4">
    <source>
        <dbReference type="Google" id="ProtNLM"/>
    </source>
</evidence>
<evidence type="ECO:0000313" key="3">
    <source>
        <dbReference type="Proteomes" id="UP000068196"/>
    </source>
</evidence>
<dbReference type="PANTHER" id="PTHR34314">
    <property type="entry name" value="CRENARCHAEAL PROTEIN, PUTATIVE-RELATED"/>
    <property type="match status" value="1"/>
</dbReference>
<dbReference type="OrthoDB" id="158283at2"/>
<dbReference type="KEGG" id="cthi:THC_1627"/>
<dbReference type="Pfam" id="PF07788">
    <property type="entry name" value="PDDEXK_10"/>
    <property type="match status" value="1"/>
</dbReference>
<dbReference type="AlphaFoldDB" id="A0A0U5AJD1"/>
<dbReference type="PANTHER" id="PTHR34314:SF6">
    <property type="entry name" value="DUF3782 DOMAIN-CONTAINING PROTEIN"/>
    <property type="match status" value="1"/>
</dbReference>
<dbReference type="Proteomes" id="UP000068196">
    <property type="component" value="Chromosome"/>
</dbReference>
<dbReference type="InterPro" id="IPR011335">
    <property type="entry name" value="Restrct_endonuc-II-like"/>
</dbReference>
<sequence length="256" mass="29705">MQRAKKSIISKVALKEMLIRDLPELLKEDPLLKDYVASLFKENFADKRTTEEEIKALLEEIKNLRIESEKRWEEHSKRLEEHSQILKEHSKRLEEHSKKLEELSQGNKILMEEILALRKRQDVQISALGARWGIKSEKTFRNAVKGLLEETFGVKVEHYETTDLEGEVFEGFPGKRVEIDLIIRDGELIVAEIKSSVSPGDVLLFERKVKVFEKKEGKKVTRKIIISPMLDREAKSFCKSLGITFYTDVPDREEGL</sequence>
<dbReference type="RefSeq" id="WP_068515936.1">
    <property type="nucleotide sequence ID" value="NZ_AP014945.1"/>
</dbReference>
<gene>
    <name evidence="2" type="ORF">THC_1627</name>
</gene>
<feature type="coiled-coil region" evidence="1">
    <location>
        <begin position="47"/>
        <end position="120"/>
    </location>
</feature>
<protein>
    <recommendedName>
        <fullName evidence="4">DUF3782 domain-containing protein</fullName>
    </recommendedName>
</protein>